<evidence type="ECO:0000256" key="14">
    <source>
        <dbReference type="SAM" id="SignalP"/>
    </source>
</evidence>
<keyword evidence="8" id="KW-0472">Membrane</keyword>
<evidence type="ECO:0000313" key="17">
    <source>
        <dbReference type="Proteomes" id="UP001275084"/>
    </source>
</evidence>
<organism evidence="16 17">
    <name type="scientific">Lasiosphaeria hispida</name>
    <dbReference type="NCBI Taxonomy" id="260671"/>
    <lineage>
        <taxon>Eukaryota</taxon>
        <taxon>Fungi</taxon>
        <taxon>Dikarya</taxon>
        <taxon>Ascomycota</taxon>
        <taxon>Pezizomycotina</taxon>
        <taxon>Sordariomycetes</taxon>
        <taxon>Sordariomycetidae</taxon>
        <taxon>Sordariales</taxon>
        <taxon>Lasiosphaeriaceae</taxon>
        <taxon>Lasiosphaeria</taxon>
    </lineage>
</organism>
<feature type="chain" id="PRO_5042578587" evidence="14">
    <location>
        <begin position="20"/>
        <end position="535"/>
    </location>
</feature>
<feature type="region of interest" description="Disordered" evidence="13">
    <location>
        <begin position="446"/>
        <end position="513"/>
    </location>
</feature>
<evidence type="ECO:0000256" key="1">
    <source>
        <dbReference type="ARBA" id="ARBA00004236"/>
    </source>
</evidence>
<evidence type="ECO:0000256" key="7">
    <source>
        <dbReference type="ARBA" id="ARBA00022801"/>
    </source>
</evidence>
<keyword evidence="10" id="KW-0449">Lipoprotein</keyword>
<sequence length="535" mass="55974">MLGFALLLQLTLWVATIQAFYIWYPPGGDSGSSSKRNVNGPVRSAERDARPAGAVTYGLFQRAPSPDENAASRTARVHRVAGRLAHKYAPLEVLRAGHHPQLIGRTNRYSIVTPAPPTADNSAGIFQDGSDYSYFIEAKFGSSGKSMYMLLDSGAASTWVMGTACKSTACEKHSTFGPDDSETYQVNNKNFSIAYGLGKVSGEIVRDSITVAGTTLAMTFGAANETSDDFIHFPFDGILGLSMGKGATDNFMGLMMENKVLDARIVSVTLGRFSDGTNGGQVTFGGVDKSKFTGDITYTTVSAKGGGDWSIPMDNVGYNGKKSAVTGKLAYIDTGTSYVFGPEEDVAALHKVIPGATSSDGVTYTVPCSSNEPLTVTFSGVTYDISPKDWMSKRNGECFSNIYGHAVVNDSWLLGDLFLKNVYSVFDADQTRIGFAKKPPIPKDAPTATVIGGPVSSTVEAGATTPSTSPITPSQGDADSSASAAGLTGGEPGATGSAGTAKPRPTGTQVSPADQLDSSIYVTSLCIVAVLALVA</sequence>
<feature type="region of interest" description="Disordered" evidence="13">
    <location>
        <begin position="30"/>
        <end position="49"/>
    </location>
</feature>
<dbReference type="FunFam" id="2.40.70.10:FF:000085">
    <property type="entry name" value="Aspartic-type endopeptidase (CtsD), putative"/>
    <property type="match status" value="1"/>
</dbReference>
<evidence type="ECO:0000256" key="10">
    <source>
        <dbReference type="ARBA" id="ARBA00023288"/>
    </source>
</evidence>
<dbReference type="GO" id="GO:0006508">
    <property type="term" value="P:proteolysis"/>
    <property type="evidence" value="ECO:0007669"/>
    <property type="project" value="UniProtKB-KW"/>
</dbReference>
<comment type="caution">
    <text evidence="16">The sequence shown here is derived from an EMBL/GenBank/DDBJ whole genome shotgun (WGS) entry which is preliminary data.</text>
</comment>
<keyword evidence="6" id="KW-0064">Aspartyl protease</keyword>
<evidence type="ECO:0000256" key="13">
    <source>
        <dbReference type="SAM" id="MobiDB-lite"/>
    </source>
</evidence>
<feature type="compositionally biased region" description="Low complexity" evidence="13">
    <location>
        <begin position="464"/>
        <end position="486"/>
    </location>
</feature>
<dbReference type="InterPro" id="IPR021109">
    <property type="entry name" value="Peptidase_aspartic_dom_sf"/>
</dbReference>
<feature type="active site" evidence="11">
    <location>
        <position position="333"/>
    </location>
</feature>
<dbReference type="InterPro" id="IPR033121">
    <property type="entry name" value="PEPTIDASE_A1"/>
</dbReference>
<dbReference type="CDD" id="cd05471">
    <property type="entry name" value="pepsin_like"/>
    <property type="match status" value="1"/>
</dbReference>
<name>A0AAJ0H912_9PEZI</name>
<dbReference type="PANTHER" id="PTHR47966:SF75">
    <property type="entry name" value="ENDOPEPTIDASE (CTSD), PUTATIVE (AFU_ORTHOLOGUE AFUA_4G07040)-RELATED"/>
    <property type="match status" value="1"/>
</dbReference>
<dbReference type="PROSITE" id="PS51767">
    <property type="entry name" value="PEPTIDASE_A1"/>
    <property type="match status" value="1"/>
</dbReference>
<reference evidence="16" key="2">
    <citation type="submission" date="2023-06" db="EMBL/GenBank/DDBJ databases">
        <authorList>
            <consortium name="Lawrence Berkeley National Laboratory"/>
            <person name="Haridas S."/>
            <person name="Hensen N."/>
            <person name="Bonometti L."/>
            <person name="Westerberg I."/>
            <person name="Brannstrom I.O."/>
            <person name="Guillou S."/>
            <person name="Cros-Aarteil S."/>
            <person name="Calhoun S."/>
            <person name="Kuo A."/>
            <person name="Mondo S."/>
            <person name="Pangilinan J."/>
            <person name="Riley R."/>
            <person name="Labutti K."/>
            <person name="Andreopoulos B."/>
            <person name="Lipzen A."/>
            <person name="Chen C."/>
            <person name="Yanf M."/>
            <person name="Daum C."/>
            <person name="Ng V."/>
            <person name="Clum A."/>
            <person name="Steindorff A."/>
            <person name="Ohm R."/>
            <person name="Martin F."/>
            <person name="Silar P."/>
            <person name="Natvig D."/>
            <person name="Lalanne C."/>
            <person name="Gautier V."/>
            <person name="Ament-Velasquez S.L."/>
            <person name="Kruys A."/>
            <person name="Hutchinson M.I."/>
            <person name="Powell A.J."/>
            <person name="Barry K."/>
            <person name="Miller A.N."/>
            <person name="Grigoriev I.V."/>
            <person name="Debuchy R."/>
            <person name="Gladieux P."/>
            <person name="Thoren M.H."/>
            <person name="Johannesson H."/>
        </authorList>
    </citation>
    <scope>NUCLEOTIDE SEQUENCE</scope>
    <source>
        <strain evidence="16">CBS 955.72</strain>
    </source>
</reference>
<evidence type="ECO:0000256" key="2">
    <source>
        <dbReference type="ARBA" id="ARBA00007447"/>
    </source>
</evidence>
<dbReference type="EMBL" id="JAUIQD010000007">
    <property type="protein sequence ID" value="KAK3343733.1"/>
    <property type="molecule type" value="Genomic_DNA"/>
</dbReference>
<protein>
    <submittedName>
        <fullName evidence="16">Aspartic peptidase domain-containing protein</fullName>
    </submittedName>
</protein>
<dbReference type="SUPFAM" id="SSF50630">
    <property type="entry name" value="Acid proteases"/>
    <property type="match status" value="1"/>
</dbReference>
<comment type="similarity">
    <text evidence="2">Belongs to the peptidase A1 family.</text>
</comment>
<dbReference type="GO" id="GO:0005886">
    <property type="term" value="C:plasma membrane"/>
    <property type="evidence" value="ECO:0007669"/>
    <property type="project" value="UniProtKB-SubCell"/>
</dbReference>
<accession>A0AAJ0H912</accession>
<evidence type="ECO:0000256" key="6">
    <source>
        <dbReference type="ARBA" id="ARBA00022750"/>
    </source>
</evidence>
<dbReference type="GO" id="GO:0004190">
    <property type="term" value="F:aspartic-type endopeptidase activity"/>
    <property type="evidence" value="ECO:0007669"/>
    <property type="project" value="UniProtKB-KW"/>
</dbReference>
<evidence type="ECO:0000256" key="4">
    <source>
        <dbReference type="ARBA" id="ARBA00022670"/>
    </source>
</evidence>
<evidence type="ECO:0000256" key="3">
    <source>
        <dbReference type="ARBA" id="ARBA00022475"/>
    </source>
</evidence>
<keyword evidence="5 14" id="KW-0732">Signal</keyword>
<proteinExistence type="inferred from homology"/>
<dbReference type="AlphaFoldDB" id="A0AAJ0H912"/>
<keyword evidence="3" id="KW-1003">Cell membrane</keyword>
<feature type="active site" evidence="11">
    <location>
        <position position="152"/>
    </location>
</feature>
<comment type="subcellular location">
    <subcellularLocation>
        <location evidence="1">Cell membrane</location>
    </subcellularLocation>
</comment>
<dbReference type="Pfam" id="PF00026">
    <property type="entry name" value="Asp"/>
    <property type="match status" value="1"/>
</dbReference>
<evidence type="ECO:0000259" key="15">
    <source>
        <dbReference type="PROSITE" id="PS51767"/>
    </source>
</evidence>
<evidence type="ECO:0000256" key="9">
    <source>
        <dbReference type="ARBA" id="ARBA00023180"/>
    </source>
</evidence>
<evidence type="ECO:0000256" key="11">
    <source>
        <dbReference type="PIRSR" id="PIRSR601461-1"/>
    </source>
</evidence>
<feature type="disulfide bond" evidence="12">
    <location>
        <begin position="165"/>
        <end position="170"/>
    </location>
</feature>
<evidence type="ECO:0000313" key="16">
    <source>
        <dbReference type="EMBL" id="KAK3343733.1"/>
    </source>
</evidence>
<evidence type="ECO:0000256" key="12">
    <source>
        <dbReference type="PIRSR" id="PIRSR601461-2"/>
    </source>
</evidence>
<keyword evidence="7" id="KW-0378">Hydrolase</keyword>
<keyword evidence="17" id="KW-1185">Reference proteome</keyword>
<evidence type="ECO:0000256" key="8">
    <source>
        <dbReference type="ARBA" id="ARBA00023136"/>
    </source>
</evidence>
<keyword evidence="9" id="KW-0325">Glycoprotein</keyword>
<dbReference type="PANTHER" id="PTHR47966">
    <property type="entry name" value="BETA-SITE APP-CLEAVING ENZYME, ISOFORM A-RELATED"/>
    <property type="match status" value="1"/>
</dbReference>
<evidence type="ECO:0000256" key="5">
    <source>
        <dbReference type="ARBA" id="ARBA00022729"/>
    </source>
</evidence>
<gene>
    <name evidence="16" type="ORF">B0T25DRAFT_572733</name>
</gene>
<dbReference type="InterPro" id="IPR001461">
    <property type="entry name" value="Aspartic_peptidase_A1"/>
</dbReference>
<keyword evidence="4" id="KW-0645">Protease</keyword>
<dbReference type="PRINTS" id="PR00792">
    <property type="entry name" value="PEPSIN"/>
</dbReference>
<dbReference type="Proteomes" id="UP001275084">
    <property type="component" value="Unassembled WGS sequence"/>
</dbReference>
<keyword evidence="12" id="KW-1015">Disulfide bond</keyword>
<reference evidence="16" key="1">
    <citation type="journal article" date="2023" name="Mol. Phylogenet. Evol.">
        <title>Genome-scale phylogeny and comparative genomics of the fungal order Sordariales.</title>
        <authorList>
            <person name="Hensen N."/>
            <person name="Bonometti L."/>
            <person name="Westerberg I."/>
            <person name="Brannstrom I.O."/>
            <person name="Guillou S."/>
            <person name="Cros-Aarteil S."/>
            <person name="Calhoun S."/>
            <person name="Haridas S."/>
            <person name="Kuo A."/>
            <person name="Mondo S."/>
            <person name="Pangilinan J."/>
            <person name="Riley R."/>
            <person name="LaButti K."/>
            <person name="Andreopoulos B."/>
            <person name="Lipzen A."/>
            <person name="Chen C."/>
            <person name="Yan M."/>
            <person name="Daum C."/>
            <person name="Ng V."/>
            <person name="Clum A."/>
            <person name="Steindorff A."/>
            <person name="Ohm R.A."/>
            <person name="Martin F."/>
            <person name="Silar P."/>
            <person name="Natvig D.O."/>
            <person name="Lalanne C."/>
            <person name="Gautier V."/>
            <person name="Ament-Velasquez S.L."/>
            <person name="Kruys A."/>
            <person name="Hutchinson M.I."/>
            <person name="Powell A.J."/>
            <person name="Barry K."/>
            <person name="Miller A.N."/>
            <person name="Grigoriev I.V."/>
            <person name="Debuchy R."/>
            <person name="Gladieux P."/>
            <person name="Hiltunen Thoren M."/>
            <person name="Johannesson H."/>
        </authorList>
    </citation>
    <scope>NUCLEOTIDE SEQUENCE</scope>
    <source>
        <strain evidence="16">CBS 955.72</strain>
    </source>
</reference>
<dbReference type="InterPro" id="IPR034164">
    <property type="entry name" value="Pepsin-like_dom"/>
</dbReference>
<dbReference type="FunFam" id="2.40.70.10:FF:000060">
    <property type="entry name" value="Aspartic-type endopeptidase ctsD"/>
    <property type="match status" value="1"/>
</dbReference>
<feature type="signal peptide" evidence="14">
    <location>
        <begin position="1"/>
        <end position="19"/>
    </location>
</feature>
<dbReference type="Gene3D" id="2.40.70.10">
    <property type="entry name" value="Acid Proteases"/>
    <property type="match status" value="2"/>
</dbReference>
<feature type="domain" description="Peptidase A1" evidence="15">
    <location>
        <begin position="134"/>
        <end position="436"/>
    </location>
</feature>